<feature type="compositionally biased region" description="Basic residues" evidence="1">
    <location>
        <begin position="109"/>
        <end position="120"/>
    </location>
</feature>
<protein>
    <recommendedName>
        <fullName evidence="2">H15 domain-containing protein</fullName>
    </recommendedName>
</protein>
<dbReference type="GeneID" id="103308078"/>
<dbReference type="GO" id="GO:0003677">
    <property type="term" value="F:DNA binding"/>
    <property type="evidence" value="ECO:0007669"/>
    <property type="project" value="InterPro"/>
</dbReference>
<dbReference type="AlphaFoldDB" id="A0A8R1WYA1"/>
<dbReference type="Proteomes" id="UP000007819">
    <property type="component" value="Chromosome X"/>
</dbReference>
<dbReference type="InterPro" id="IPR036388">
    <property type="entry name" value="WH-like_DNA-bd_sf"/>
</dbReference>
<organism evidence="3 4">
    <name type="scientific">Acyrthosiphon pisum</name>
    <name type="common">Pea aphid</name>
    <dbReference type="NCBI Taxonomy" id="7029"/>
    <lineage>
        <taxon>Eukaryota</taxon>
        <taxon>Metazoa</taxon>
        <taxon>Ecdysozoa</taxon>
        <taxon>Arthropoda</taxon>
        <taxon>Hexapoda</taxon>
        <taxon>Insecta</taxon>
        <taxon>Pterygota</taxon>
        <taxon>Neoptera</taxon>
        <taxon>Paraneoptera</taxon>
        <taxon>Hemiptera</taxon>
        <taxon>Sternorrhyncha</taxon>
        <taxon>Aphidomorpha</taxon>
        <taxon>Aphidoidea</taxon>
        <taxon>Aphididae</taxon>
        <taxon>Macrosiphini</taxon>
        <taxon>Acyrthosiphon</taxon>
    </lineage>
</organism>
<proteinExistence type="predicted"/>
<dbReference type="GO" id="GO:0000786">
    <property type="term" value="C:nucleosome"/>
    <property type="evidence" value="ECO:0007669"/>
    <property type="project" value="InterPro"/>
</dbReference>
<accession>A0A8R1WYA1</accession>
<dbReference type="OrthoDB" id="7459321at2759"/>
<name>A0A8R1WYA1_ACYPI</name>
<feature type="domain" description="H15" evidence="2">
    <location>
        <begin position="1"/>
        <end position="80"/>
    </location>
</feature>
<reference evidence="3" key="2">
    <citation type="submission" date="2022-06" db="UniProtKB">
        <authorList>
            <consortium name="EnsemblMetazoa"/>
        </authorList>
    </citation>
    <scope>IDENTIFICATION</scope>
</reference>
<sequence>MFSKTAYPHSVTATTVFGHQRVEGEERLLSAIKKYLAANYKVGSAKLTPFIVKVLKVAIANGTVIQTKGNGASGHFKLPVDDVKPKKAIVAKKKKSIYKKLKHLEHRKGSLRLQKSHQVRGTRGQESEEGCSCGD</sequence>
<dbReference type="SUPFAM" id="SSF46785">
    <property type="entry name" value="Winged helix' DNA-binding domain"/>
    <property type="match status" value="1"/>
</dbReference>
<dbReference type="PROSITE" id="PS51504">
    <property type="entry name" value="H15"/>
    <property type="match status" value="1"/>
</dbReference>
<evidence type="ECO:0000256" key="1">
    <source>
        <dbReference type="SAM" id="MobiDB-lite"/>
    </source>
</evidence>
<dbReference type="InterPro" id="IPR036390">
    <property type="entry name" value="WH_DNA-bd_sf"/>
</dbReference>
<dbReference type="Gene3D" id="1.10.10.10">
    <property type="entry name" value="Winged helix-like DNA-binding domain superfamily/Winged helix DNA-binding domain"/>
    <property type="match status" value="1"/>
</dbReference>
<dbReference type="InterPro" id="IPR005818">
    <property type="entry name" value="Histone_H1/H5_H15"/>
</dbReference>
<feature type="region of interest" description="Disordered" evidence="1">
    <location>
        <begin position="109"/>
        <end position="135"/>
    </location>
</feature>
<dbReference type="KEGG" id="api:103308078"/>
<dbReference type="GO" id="GO:0006334">
    <property type="term" value="P:nucleosome assembly"/>
    <property type="evidence" value="ECO:0007669"/>
    <property type="project" value="InterPro"/>
</dbReference>
<evidence type="ECO:0000313" key="4">
    <source>
        <dbReference type="Proteomes" id="UP000007819"/>
    </source>
</evidence>
<keyword evidence="4" id="KW-1185">Reference proteome</keyword>
<evidence type="ECO:0000313" key="3">
    <source>
        <dbReference type="EnsemblMetazoa" id="XP_008179018.1"/>
    </source>
</evidence>
<evidence type="ECO:0000259" key="2">
    <source>
        <dbReference type="PROSITE" id="PS51504"/>
    </source>
</evidence>
<dbReference type="EnsemblMetazoa" id="XM_008180796.1">
    <property type="protein sequence ID" value="XP_008179018.1"/>
    <property type="gene ID" value="LOC103308078"/>
</dbReference>
<dbReference type="RefSeq" id="XP_008179018.1">
    <property type="nucleotide sequence ID" value="XM_008180796.1"/>
</dbReference>
<dbReference type="CDD" id="cd00073">
    <property type="entry name" value="H15"/>
    <property type="match status" value="1"/>
</dbReference>
<reference evidence="4" key="1">
    <citation type="submission" date="2010-06" db="EMBL/GenBank/DDBJ databases">
        <authorList>
            <person name="Jiang H."/>
            <person name="Abraham K."/>
            <person name="Ali S."/>
            <person name="Alsbrooks S.L."/>
            <person name="Anim B.N."/>
            <person name="Anosike U.S."/>
            <person name="Attaway T."/>
            <person name="Bandaranaike D.P."/>
            <person name="Battles P.K."/>
            <person name="Bell S.N."/>
            <person name="Bell A.V."/>
            <person name="Beltran B."/>
            <person name="Bickham C."/>
            <person name="Bustamante Y."/>
            <person name="Caleb T."/>
            <person name="Canada A."/>
            <person name="Cardenas V."/>
            <person name="Carter K."/>
            <person name="Chacko J."/>
            <person name="Chandrabose M.N."/>
            <person name="Chavez D."/>
            <person name="Chavez A."/>
            <person name="Chen L."/>
            <person name="Chu H.-S."/>
            <person name="Claassen K.J."/>
            <person name="Cockrell R."/>
            <person name="Collins M."/>
            <person name="Cooper J.A."/>
            <person name="Cree A."/>
            <person name="Curry S.M."/>
            <person name="Da Y."/>
            <person name="Dao M.D."/>
            <person name="Das B."/>
            <person name="Davila M.-L."/>
            <person name="Davy-Carroll L."/>
            <person name="Denson S."/>
            <person name="Dinh H."/>
            <person name="Ebong V.E."/>
            <person name="Edwards J.R."/>
            <person name="Egan A."/>
            <person name="El-Daye J."/>
            <person name="Escobedo L."/>
            <person name="Fernandez S."/>
            <person name="Fernando P.R."/>
            <person name="Flagg N."/>
            <person name="Forbes L.D."/>
            <person name="Fowler R.G."/>
            <person name="Fu Q."/>
            <person name="Gabisi R.A."/>
            <person name="Ganer J."/>
            <person name="Garbino Pronczuk A."/>
            <person name="Garcia R.M."/>
            <person name="Garner T."/>
            <person name="Garrett T.E."/>
            <person name="Gonzalez D.A."/>
            <person name="Hamid H."/>
            <person name="Hawkins E.S."/>
            <person name="Hirani K."/>
            <person name="Hogues M.E."/>
            <person name="Hollins B."/>
            <person name="Hsiao C.-H."/>
            <person name="Jabil R."/>
            <person name="James M.L."/>
            <person name="Jhangiani S.N."/>
            <person name="Johnson B."/>
            <person name="Johnson Q."/>
            <person name="Joshi V."/>
            <person name="Kalu J.B."/>
            <person name="Kam C."/>
            <person name="Kashfia A."/>
            <person name="Keebler J."/>
            <person name="Kisamo H."/>
            <person name="Kovar C.L."/>
            <person name="Lago L.A."/>
            <person name="Lai C.-Y."/>
            <person name="Laidlaw J."/>
            <person name="Lara F."/>
            <person name="Le T.-K."/>
            <person name="Lee S.L."/>
            <person name="Legall F.H."/>
            <person name="Lemon S.J."/>
            <person name="Lewis L.R."/>
            <person name="Li B."/>
            <person name="Liu Y."/>
            <person name="Liu Y.-S."/>
            <person name="Lopez J."/>
            <person name="Lozado R.J."/>
            <person name="Lu J."/>
            <person name="Madu R.C."/>
            <person name="Maheshwari M."/>
            <person name="Maheshwari R."/>
            <person name="Malloy K."/>
            <person name="Martinez E."/>
            <person name="Mathew T."/>
            <person name="Mercado I.C."/>
            <person name="Mercado C."/>
            <person name="Meyer B."/>
            <person name="Montgomery K."/>
            <person name="Morgan M.B."/>
            <person name="Munidasa M."/>
            <person name="Nazareth L.V."/>
            <person name="Nelson J."/>
            <person name="Ng B.M."/>
            <person name="Nguyen N.B."/>
            <person name="Nguyen P.Q."/>
            <person name="Nguyen T."/>
            <person name="Obregon M."/>
            <person name="Okwuonu G.O."/>
            <person name="Onwere C.G."/>
            <person name="Orozco G."/>
            <person name="Parra A."/>
            <person name="Patel S."/>
            <person name="Patil S."/>
            <person name="Perez A."/>
            <person name="Perez Y."/>
            <person name="Pham C."/>
            <person name="Primus E.L."/>
            <person name="Pu L.-L."/>
            <person name="Puazo M."/>
            <person name="Qin X."/>
            <person name="Quiroz J.B."/>
            <person name="Reese J."/>
            <person name="Richards S."/>
            <person name="Rives C.M."/>
            <person name="Robberts R."/>
            <person name="Ruiz S.J."/>
            <person name="Ruiz M.J."/>
            <person name="Santibanez J."/>
            <person name="Schneider B.W."/>
            <person name="Sisson I."/>
            <person name="Smith M."/>
            <person name="Sodergren E."/>
            <person name="Song X.-Z."/>
            <person name="Song B.B."/>
            <person name="Summersgill H."/>
            <person name="Thelus R."/>
            <person name="Thornton R.D."/>
            <person name="Trejos Z.Y."/>
            <person name="Usmani K."/>
            <person name="Vattathil S."/>
            <person name="Villasana D."/>
            <person name="Walker D.L."/>
            <person name="Wang S."/>
            <person name="Wang K."/>
            <person name="White C.S."/>
            <person name="Williams A.C."/>
            <person name="Williamson J."/>
            <person name="Wilson K."/>
            <person name="Woghiren I.O."/>
            <person name="Woodworth J.R."/>
            <person name="Worley K.C."/>
            <person name="Wright R.A."/>
            <person name="Wu W."/>
            <person name="Young L."/>
            <person name="Zhang L."/>
            <person name="Zhang J."/>
            <person name="Zhu Y."/>
            <person name="Muzny D.M."/>
            <person name="Weinstock G."/>
            <person name="Gibbs R.A."/>
        </authorList>
    </citation>
    <scope>NUCLEOTIDE SEQUENCE [LARGE SCALE GENOMIC DNA]</scope>
    <source>
        <strain evidence="4">LSR1</strain>
    </source>
</reference>
<dbReference type="Pfam" id="PF00538">
    <property type="entry name" value="Linker_histone"/>
    <property type="match status" value="1"/>
</dbReference>